<gene>
    <name evidence="3" type="ORF">R3P38DRAFT_2787170</name>
</gene>
<feature type="region of interest" description="Disordered" evidence="1">
    <location>
        <begin position="1"/>
        <end position="22"/>
    </location>
</feature>
<dbReference type="InterPro" id="IPR040521">
    <property type="entry name" value="KDZ"/>
</dbReference>
<evidence type="ECO:0000259" key="2">
    <source>
        <dbReference type="Pfam" id="PF18803"/>
    </source>
</evidence>
<sequence>MSSQSYRARMRRPAQSSGSNASSTLVFGVADLISPPESAPISSFVDRASSDGRSIQRESVPVNPPSPLKRARLAAPSSTSASGSAPVVQPHNEDENRYDMTSLDGEDEPPVLPLPRLPNPKRLEPSDKGTVGCASDGTFIWCSCCVGTAVETLAPPIARGVAVQIVALNFAAKIWNGIFFVKASLRQIGFRVQLGHPPRECCSRPQPAHKDFVVVHHNGIHVVDLDFCGCDSATRAEEYIQLLRAGWYPSTDERPQTAVTFAALDTYHLLTLQAKMTAYDYYTVLERLTDNTGIKPPDRYQIFLRVARQYFHLLLLKRAGRGHDPSGVWGTAPGELAVVCPVCPDPKVNLPEGWEQAAPEDQFLYIMFIALDACFRLKRRMISSEIKDPGLGTGWAGLAALDYANTKFSRGYSTTGVGMGVCARHEFVQRNGVGDLQKGERFANMDYIFGSILRHLNARLRKIVSYDIVCQWFKFLLERMKNLPPLVRMTLILELFRFVIPKMHIHAHTLDCQVKFSLNLVPGSGQTDGEGIERPWANIGAIASSTRVSGPGARHDALDAHWSFWNWLKTIGLPSILRRRLDAARKEAAQQCEAFEAFTLQQVDRVPVWKKIVEDFERDPSQKNPYGMKISGLTEMEVRLQFAKEEEEEAKQGGIALHEVSPSGFVAAGLELEEQQRRVPVQAELKKAGTTAQQINMKAMRAKLNRSINRLRTLQATYTPAAIQAAQ</sequence>
<feature type="domain" description="CxC2-like cysteine cluster KDZ transposase-associated" evidence="2">
    <location>
        <begin position="185"/>
        <end position="293"/>
    </location>
</feature>
<evidence type="ECO:0000313" key="3">
    <source>
        <dbReference type="EMBL" id="KAK7015057.1"/>
    </source>
</evidence>
<evidence type="ECO:0000313" key="4">
    <source>
        <dbReference type="Proteomes" id="UP001362999"/>
    </source>
</evidence>
<proteinExistence type="predicted"/>
<feature type="compositionally biased region" description="Low complexity" evidence="1">
    <location>
        <begin position="74"/>
        <end position="86"/>
    </location>
</feature>
<name>A0AAW0ARC5_9AGAR</name>
<evidence type="ECO:0000256" key="1">
    <source>
        <dbReference type="SAM" id="MobiDB-lite"/>
    </source>
</evidence>
<organism evidence="3 4">
    <name type="scientific">Favolaschia claudopus</name>
    <dbReference type="NCBI Taxonomy" id="2862362"/>
    <lineage>
        <taxon>Eukaryota</taxon>
        <taxon>Fungi</taxon>
        <taxon>Dikarya</taxon>
        <taxon>Basidiomycota</taxon>
        <taxon>Agaricomycotina</taxon>
        <taxon>Agaricomycetes</taxon>
        <taxon>Agaricomycetidae</taxon>
        <taxon>Agaricales</taxon>
        <taxon>Marasmiineae</taxon>
        <taxon>Mycenaceae</taxon>
        <taxon>Favolaschia</taxon>
    </lineage>
</organism>
<comment type="caution">
    <text evidence="3">The sequence shown here is derived from an EMBL/GenBank/DDBJ whole genome shotgun (WGS) entry which is preliminary data.</text>
</comment>
<dbReference type="PANTHER" id="PTHR33104:SF2">
    <property type="entry name" value="CXC3 LIKE CYSTEINE CLUSTER DOMAIN-CONTAINING PROTEIN"/>
    <property type="match status" value="1"/>
</dbReference>
<dbReference type="PANTHER" id="PTHR33104">
    <property type="entry name" value="SI:DKEY-29D5.2"/>
    <property type="match status" value="1"/>
</dbReference>
<feature type="region of interest" description="Disordered" evidence="1">
    <location>
        <begin position="35"/>
        <end position="124"/>
    </location>
</feature>
<dbReference type="EMBL" id="JAWWNJ010000055">
    <property type="protein sequence ID" value="KAK7015057.1"/>
    <property type="molecule type" value="Genomic_DNA"/>
</dbReference>
<keyword evidence="4" id="KW-1185">Reference proteome</keyword>
<dbReference type="AlphaFoldDB" id="A0AAW0ARC5"/>
<dbReference type="Proteomes" id="UP001362999">
    <property type="component" value="Unassembled WGS sequence"/>
</dbReference>
<dbReference type="InterPro" id="IPR041457">
    <property type="entry name" value="CxC2_KDZ-assoc"/>
</dbReference>
<reference evidence="3 4" key="1">
    <citation type="journal article" date="2024" name="J Genomics">
        <title>Draft genome sequencing and assembly of Favolaschia claudopus CIRM-BRFM 2984 isolated from oak limbs.</title>
        <authorList>
            <person name="Navarro D."/>
            <person name="Drula E."/>
            <person name="Chaduli D."/>
            <person name="Cazenave R."/>
            <person name="Ahrendt S."/>
            <person name="Wang J."/>
            <person name="Lipzen A."/>
            <person name="Daum C."/>
            <person name="Barry K."/>
            <person name="Grigoriev I.V."/>
            <person name="Favel A."/>
            <person name="Rosso M.N."/>
            <person name="Martin F."/>
        </authorList>
    </citation>
    <scope>NUCLEOTIDE SEQUENCE [LARGE SCALE GENOMIC DNA]</scope>
    <source>
        <strain evidence="3 4">CIRM-BRFM 2984</strain>
    </source>
</reference>
<accession>A0AAW0ARC5</accession>
<dbReference type="Pfam" id="PF18803">
    <property type="entry name" value="CxC2"/>
    <property type="match status" value="1"/>
</dbReference>
<dbReference type="Pfam" id="PF18758">
    <property type="entry name" value="KDZ"/>
    <property type="match status" value="1"/>
</dbReference>
<protein>
    <recommendedName>
        <fullName evidence="2">CxC2-like cysteine cluster KDZ transposase-associated domain-containing protein</fullName>
    </recommendedName>
</protein>